<evidence type="ECO:0000256" key="2">
    <source>
        <dbReference type="ARBA" id="ARBA00009265"/>
    </source>
</evidence>
<keyword evidence="3" id="KW-0539">Nucleus</keyword>
<dbReference type="EMBL" id="BTSX01000002">
    <property type="protein sequence ID" value="GMS84107.1"/>
    <property type="molecule type" value="Genomic_DNA"/>
</dbReference>
<feature type="compositionally biased region" description="Basic and acidic residues" evidence="5">
    <location>
        <begin position="165"/>
        <end position="174"/>
    </location>
</feature>
<evidence type="ECO:0000313" key="7">
    <source>
        <dbReference type="Proteomes" id="UP001432027"/>
    </source>
</evidence>
<evidence type="ECO:0000256" key="4">
    <source>
        <dbReference type="SAM" id="Coils"/>
    </source>
</evidence>
<feature type="compositionally biased region" description="Basic and acidic residues" evidence="5">
    <location>
        <begin position="118"/>
        <end position="140"/>
    </location>
</feature>
<feature type="compositionally biased region" description="Basic and acidic residues" evidence="5">
    <location>
        <begin position="184"/>
        <end position="204"/>
    </location>
</feature>
<protein>
    <submittedName>
        <fullName evidence="6">Uncharacterized protein</fullName>
    </submittedName>
</protein>
<dbReference type="AlphaFoldDB" id="A0AAV5SNK9"/>
<feature type="non-terminal residue" evidence="6">
    <location>
        <position position="1"/>
    </location>
</feature>
<proteinExistence type="inferred from homology"/>
<comment type="subcellular location">
    <subcellularLocation>
        <location evidence="1">Nucleus</location>
    </subcellularLocation>
</comment>
<dbReference type="InterPro" id="IPR013633">
    <property type="entry name" value="NRDE-2"/>
</dbReference>
<accession>A0AAV5SNK9</accession>
<feature type="compositionally biased region" description="Basic and acidic residues" evidence="5">
    <location>
        <begin position="1"/>
        <end position="20"/>
    </location>
</feature>
<dbReference type="PANTHER" id="PTHR13471:SF0">
    <property type="entry name" value="NUCLEAR EXOSOME REGULATOR NRDE2"/>
    <property type="match status" value="1"/>
</dbReference>
<feature type="compositionally biased region" description="Basic residues" evidence="5">
    <location>
        <begin position="150"/>
        <end position="159"/>
    </location>
</feature>
<comment type="similarity">
    <text evidence="2">Belongs to the NRDE2 family.</text>
</comment>
<sequence>PGYATQDDRPSTSKQVKKEEPGDEEERYGFNSFNIARAAKEKERRKQQQAIEDKIAAKKDKAAVMKFNMGDTSDEDELTMVVDRSESEDDNTRRIYNAQRNQKTKEDQLHERKKKNRERIAEKLKQFDRTKVKEEKRSSSDSDSDSSYRRDRKRKRYRRSSSSESDCKYSDYKRTFPNKKKKEEKRERDRDRYIKPEKQPEKYNNKSKSWHYMATVGVTLEKPDSYMMDERRPDPLIKAMDKTESSQSANYDHRFTAVLGAPYKVNKLFFPTKTISRTARVLDKPITLRNDPESSFVNFSFKPGESIQLSTVRCDKQIELAEDPTPERLAARTAKAAANEKLAMESDPVMKKMNREKKLAELKKDRMDTNAKLKLNGKDEANWLHFLSLEEEINKLENRDAVGSNVSSNERKEAILQNALKNLPKSSALHVKMMELKRKMDVPVEKLNEDWKNLMNRLPNSLLLWKHRIMGMRHDSKQFNRIQWMEVVDEAMRDLRGLANGTMRSHQPEAGTNPFMIELMALRVRMELAMGFIERAASTVQVLLEWNIFVPPYDIIQEFLPLDAVWKKNLPLVGEPNGRGWFHYRKDTAIQPSREWMEEMKEANEKYKEELVELGREAERKDQMVVFARHERLHEKYYWRPVRAEVAESEEDADRQVEMNDIPYAFYPPDCHLSLVVHLVKELGGLFYGKMLNVGRSDEDPKILWEDPMGVRLFSFGLLNPSLHSVPVGLPQYIDRILGQMAMNDPHRRWIQSNTMSLARIRTRAWFIAPTGDSLRYDCRTQGIE</sequence>
<evidence type="ECO:0000313" key="6">
    <source>
        <dbReference type="EMBL" id="GMS84107.1"/>
    </source>
</evidence>
<evidence type="ECO:0000256" key="3">
    <source>
        <dbReference type="ARBA" id="ARBA00023242"/>
    </source>
</evidence>
<dbReference type="PANTHER" id="PTHR13471">
    <property type="entry name" value="TETRATRICOPEPTIDE-LIKE HELICAL"/>
    <property type="match status" value="1"/>
</dbReference>
<keyword evidence="4" id="KW-0175">Coiled coil</keyword>
<dbReference type="GO" id="GO:1902369">
    <property type="term" value="P:negative regulation of RNA catabolic process"/>
    <property type="evidence" value="ECO:0007669"/>
    <property type="project" value="TreeGrafter"/>
</dbReference>
<evidence type="ECO:0000256" key="5">
    <source>
        <dbReference type="SAM" id="MobiDB-lite"/>
    </source>
</evidence>
<dbReference type="GO" id="GO:0031048">
    <property type="term" value="P:regulatory ncRNA-mediated heterochromatin formation"/>
    <property type="evidence" value="ECO:0007669"/>
    <property type="project" value="TreeGrafter"/>
</dbReference>
<feature type="coiled-coil region" evidence="4">
    <location>
        <begin position="593"/>
        <end position="624"/>
    </location>
</feature>
<organism evidence="6 7">
    <name type="scientific">Pristionchus entomophagus</name>
    <dbReference type="NCBI Taxonomy" id="358040"/>
    <lineage>
        <taxon>Eukaryota</taxon>
        <taxon>Metazoa</taxon>
        <taxon>Ecdysozoa</taxon>
        <taxon>Nematoda</taxon>
        <taxon>Chromadorea</taxon>
        <taxon>Rhabditida</taxon>
        <taxon>Rhabditina</taxon>
        <taxon>Diplogasteromorpha</taxon>
        <taxon>Diplogasteroidea</taxon>
        <taxon>Neodiplogasteridae</taxon>
        <taxon>Pristionchus</taxon>
    </lineage>
</organism>
<dbReference type="GO" id="GO:0071013">
    <property type="term" value="C:catalytic step 2 spliceosome"/>
    <property type="evidence" value="ECO:0007669"/>
    <property type="project" value="TreeGrafter"/>
</dbReference>
<keyword evidence="7" id="KW-1185">Reference proteome</keyword>
<dbReference type="Proteomes" id="UP001432027">
    <property type="component" value="Unassembled WGS sequence"/>
</dbReference>
<evidence type="ECO:0000256" key="1">
    <source>
        <dbReference type="ARBA" id="ARBA00004123"/>
    </source>
</evidence>
<feature type="region of interest" description="Disordered" evidence="5">
    <location>
        <begin position="68"/>
        <end position="205"/>
    </location>
</feature>
<gene>
    <name evidence="6" type="ORF">PENTCL1PPCAC_6282</name>
</gene>
<dbReference type="Pfam" id="PF08424">
    <property type="entry name" value="NRDE-2"/>
    <property type="match status" value="1"/>
</dbReference>
<comment type="caution">
    <text evidence="6">The sequence shown here is derived from an EMBL/GenBank/DDBJ whole genome shotgun (WGS) entry which is preliminary data.</text>
</comment>
<name>A0AAV5SNK9_9BILA</name>
<feature type="region of interest" description="Disordered" evidence="5">
    <location>
        <begin position="1"/>
        <end position="32"/>
    </location>
</feature>
<reference evidence="6" key="1">
    <citation type="submission" date="2023-10" db="EMBL/GenBank/DDBJ databases">
        <title>Genome assembly of Pristionchus species.</title>
        <authorList>
            <person name="Yoshida K."/>
            <person name="Sommer R.J."/>
        </authorList>
    </citation>
    <scope>NUCLEOTIDE SEQUENCE</scope>
    <source>
        <strain evidence="6">RS0144</strain>
    </source>
</reference>